<evidence type="ECO:0000259" key="1">
    <source>
        <dbReference type="Pfam" id="PF08241"/>
    </source>
</evidence>
<comment type="caution">
    <text evidence="2">The sequence shown here is derived from an EMBL/GenBank/DDBJ whole genome shotgun (WGS) entry which is preliminary data.</text>
</comment>
<keyword evidence="2" id="KW-0489">Methyltransferase</keyword>
<name>A0AA41R410_9BACT</name>
<sequence>MLGWNQQGIEARGGDFSDKVIRIARRMRRTATCRQMFFLVCSIYDIKLGRDSADLIVCCEVLEHLENPGLGLTAEQFIDFVMPYLNVVVTIQRKIFKNRKKDLTGFFTKKAKMKWQQGLLLFEA</sequence>
<evidence type="ECO:0000313" key="2">
    <source>
        <dbReference type="EMBL" id="MCJ8501246.1"/>
    </source>
</evidence>
<keyword evidence="3" id="KW-1185">Reference proteome</keyword>
<feature type="domain" description="Methyltransferase type 11" evidence="1">
    <location>
        <begin position="5"/>
        <end position="68"/>
    </location>
</feature>
<dbReference type="InterPro" id="IPR029063">
    <property type="entry name" value="SAM-dependent_MTases_sf"/>
</dbReference>
<evidence type="ECO:0000313" key="3">
    <source>
        <dbReference type="Proteomes" id="UP001165427"/>
    </source>
</evidence>
<accession>A0AA41R410</accession>
<keyword evidence="2" id="KW-0808">Transferase</keyword>
<gene>
    <name evidence="2" type="ORF">MRX98_11735</name>
</gene>
<dbReference type="Proteomes" id="UP001165427">
    <property type="component" value="Unassembled WGS sequence"/>
</dbReference>
<dbReference type="Pfam" id="PF08241">
    <property type="entry name" value="Methyltransf_11"/>
    <property type="match status" value="1"/>
</dbReference>
<dbReference type="InterPro" id="IPR013216">
    <property type="entry name" value="Methyltransf_11"/>
</dbReference>
<dbReference type="EMBL" id="JALJRB010000012">
    <property type="protein sequence ID" value="MCJ8501246.1"/>
    <property type="molecule type" value="Genomic_DNA"/>
</dbReference>
<dbReference type="GO" id="GO:0032259">
    <property type="term" value="P:methylation"/>
    <property type="evidence" value="ECO:0007669"/>
    <property type="project" value="UniProtKB-KW"/>
</dbReference>
<dbReference type="SUPFAM" id="SSF53335">
    <property type="entry name" value="S-adenosyl-L-methionine-dependent methyltransferases"/>
    <property type="match status" value="1"/>
</dbReference>
<proteinExistence type="predicted"/>
<dbReference type="GO" id="GO:0008757">
    <property type="term" value="F:S-adenosylmethionine-dependent methyltransferase activity"/>
    <property type="evidence" value="ECO:0007669"/>
    <property type="project" value="InterPro"/>
</dbReference>
<reference evidence="2" key="1">
    <citation type="submission" date="2022-04" db="EMBL/GenBank/DDBJ databases">
        <title>Desulfatitalea alkaliphila sp. nov., a novel anaerobic sulfate-reducing bacterium isolated from terrestrial mud volcano, Taman Peninsula, Russia.</title>
        <authorList>
            <person name="Khomyakova M.A."/>
            <person name="Merkel A.Y."/>
            <person name="Slobodkin A.I."/>
        </authorList>
    </citation>
    <scope>NUCLEOTIDE SEQUENCE</scope>
    <source>
        <strain evidence="2">M08but</strain>
    </source>
</reference>
<organism evidence="2 3">
    <name type="scientific">Desulfatitalea alkaliphila</name>
    <dbReference type="NCBI Taxonomy" id="2929485"/>
    <lineage>
        <taxon>Bacteria</taxon>
        <taxon>Pseudomonadati</taxon>
        <taxon>Thermodesulfobacteriota</taxon>
        <taxon>Desulfobacteria</taxon>
        <taxon>Desulfobacterales</taxon>
        <taxon>Desulfosarcinaceae</taxon>
        <taxon>Desulfatitalea</taxon>
    </lineage>
</organism>
<dbReference type="Gene3D" id="3.40.50.150">
    <property type="entry name" value="Vaccinia Virus protein VP39"/>
    <property type="match status" value="1"/>
</dbReference>
<protein>
    <submittedName>
        <fullName evidence="2">Class I SAM-dependent methyltransferase</fullName>
    </submittedName>
</protein>
<dbReference type="AlphaFoldDB" id="A0AA41R410"/>